<dbReference type="AlphaFoldDB" id="A0A8K0AIH0"/>
<feature type="region of interest" description="Disordered" evidence="5">
    <location>
        <begin position="73"/>
        <end position="129"/>
    </location>
</feature>
<keyword evidence="7" id="KW-1185">Reference proteome</keyword>
<feature type="compositionally biased region" description="Low complexity" evidence="5">
    <location>
        <begin position="39"/>
        <end position="53"/>
    </location>
</feature>
<dbReference type="PANTHER" id="PTHR15371:SF0">
    <property type="entry name" value="SD19278P"/>
    <property type="match status" value="1"/>
</dbReference>
<comment type="subcellular location">
    <subcellularLocation>
        <location evidence="1">Membrane</location>
        <topology evidence="1">Multi-pass membrane protein</topology>
    </subcellularLocation>
</comment>
<proteinExistence type="predicted"/>
<dbReference type="GO" id="GO:0005744">
    <property type="term" value="C:TIM23 mitochondrial import inner membrane translocase complex"/>
    <property type="evidence" value="ECO:0007669"/>
    <property type="project" value="TreeGrafter"/>
</dbReference>
<dbReference type="GO" id="GO:0030150">
    <property type="term" value="P:protein import into mitochondrial matrix"/>
    <property type="evidence" value="ECO:0007669"/>
    <property type="project" value="TreeGrafter"/>
</dbReference>
<dbReference type="Proteomes" id="UP000799049">
    <property type="component" value="Unassembled WGS sequence"/>
</dbReference>
<feature type="compositionally biased region" description="Basic and acidic residues" evidence="5">
    <location>
        <begin position="330"/>
        <end position="341"/>
    </location>
</feature>
<reference evidence="6" key="1">
    <citation type="submission" date="2019-09" db="EMBL/GenBank/DDBJ databases">
        <title>The Mitochondrial Proteome of the Jakobid, Andalucia godoyi, a Protist With the Most Gene-Rich and Bacteria-Like Mitochondrial Genome.</title>
        <authorList>
            <person name="Gray M.W."/>
            <person name="Burger G."/>
            <person name="Derelle R."/>
            <person name="Klimes V."/>
            <person name="Leger M."/>
            <person name="Sarrasin M."/>
            <person name="Vlcek C."/>
            <person name="Roger A.J."/>
            <person name="Elias M."/>
            <person name="Lang B.F."/>
        </authorList>
    </citation>
    <scope>NUCLEOTIDE SEQUENCE</scope>
    <source>
        <strain evidence="6">And28</strain>
    </source>
</reference>
<accession>A0A8K0AIH0</accession>
<keyword evidence="3" id="KW-1133">Transmembrane helix</keyword>
<evidence type="ECO:0000313" key="7">
    <source>
        <dbReference type="Proteomes" id="UP000799049"/>
    </source>
</evidence>
<comment type="caution">
    <text evidence="6">The sequence shown here is derived from an EMBL/GenBank/DDBJ whole genome shotgun (WGS) entry which is preliminary data.</text>
</comment>
<name>A0A8K0AIH0_ANDGO</name>
<feature type="compositionally biased region" description="Low complexity" evidence="5">
    <location>
        <begin position="1"/>
        <end position="23"/>
    </location>
</feature>
<protein>
    <submittedName>
        <fullName evidence="6">Mitochondrial TIM23 translocase of inner membrane Tim23 subunit (Core translocase)</fullName>
    </submittedName>
</protein>
<evidence type="ECO:0000256" key="3">
    <source>
        <dbReference type="ARBA" id="ARBA00022989"/>
    </source>
</evidence>
<feature type="region of interest" description="Disordered" evidence="5">
    <location>
        <begin position="1"/>
        <end position="60"/>
    </location>
</feature>
<gene>
    <name evidence="6" type="ORF">ANDGO_07130</name>
</gene>
<dbReference type="GO" id="GO:0008320">
    <property type="term" value="F:protein transmembrane transporter activity"/>
    <property type="evidence" value="ECO:0007669"/>
    <property type="project" value="TreeGrafter"/>
</dbReference>
<feature type="compositionally biased region" description="Low complexity" evidence="5">
    <location>
        <begin position="79"/>
        <end position="127"/>
    </location>
</feature>
<dbReference type="OrthoDB" id="159299at2759"/>
<sequence length="341" mass="35140">MGWFSSSSPAPPQSTASGSTAAADNQKQEKTFTFDAQESSQPSASASSKSSSSVLPAAHHDVAVKQQSSWNIFGSSSASKPDTLPSSVSSSTASSPPSSSPLSSSSSSSSKTPIMPPSQTTATASSDAAKRHNVYADPLAAAGGIRAAAVAPALGVYSPRQAEFIDLDSGGGNFDKITYRVGISYLAGLAVGGGFGLLEGVFLGQKDNARLWLNSILNASSRRGPRAANALGVVSFLFCMFEWAGSYVRDREDGWNTVIGAAAAGAFYKSSAGIRSATGAALVGAGLGSSVIGAQFVREYGLDYERALEDAKTSIQELVESMPSFSGSKNEQEREQSSKKQ</sequence>
<dbReference type="InterPro" id="IPR045238">
    <property type="entry name" value="Tim23-like"/>
</dbReference>
<keyword evidence="2" id="KW-0812">Transmembrane</keyword>
<evidence type="ECO:0000256" key="4">
    <source>
        <dbReference type="ARBA" id="ARBA00023136"/>
    </source>
</evidence>
<dbReference type="Pfam" id="PF02466">
    <property type="entry name" value="Tim17"/>
    <property type="match status" value="1"/>
</dbReference>
<evidence type="ECO:0000313" key="6">
    <source>
        <dbReference type="EMBL" id="KAF0852948.1"/>
    </source>
</evidence>
<organism evidence="6 7">
    <name type="scientific">Andalucia godoyi</name>
    <name type="common">Flagellate</name>
    <dbReference type="NCBI Taxonomy" id="505711"/>
    <lineage>
        <taxon>Eukaryota</taxon>
        <taxon>Discoba</taxon>
        <taxon>Jakobida</taxon>
        <taxon>Andalucina</taxon>
        <taxon>Andaluciidae</taxon>
        <taxon>Andalucia</taxon>
    </lineage>
</organism>
<feature type="region of interest" description="Disordered" evidence="5">
    <location>
        <begin position="320"/>
        <end position="341"/>
    </location>
</feature>
<dbReference type="PANTHER" id="PTHR15371">
    <property type="entry name" value="TIM23"/>
    <property type="match status" value="1"/>
</dbReference>
<keyword evidence="4" id="KW-0472">Membrane</keyword>
<dbReference type="EMBL" id="VRVR01000008">
    <property type="protein sequence ID" value="KAF0852948.1"/>
    <property type="molecule type" value="Genomic_DNA"/>
</dbReference>
<evidence type="ECO:0000256" key="5">
    <source>
        <dbReference type="SAM" id="MobiDB-lite"/>
    </source>
</evidence>
<evidence type="ECO:0000256" key="2">
    <source>
        <dbReference type="ARBA" id="ARBA00022692"/>
    </source>
</evidence>
<evidence type="ECO:0000256" key="1">
    <source>
        <dbReference type="ARBA" id="ARBA00004141"/>
    </source>
</evidence>